<comment type="caution">
    <text evidence="13">The sequence shown here is derived from an EMBL/GenBank/DDBJ whole genome shotgun (WGS) entry which is preliminary data.</text>
</comment>
<feature type="transmembrane region" description="Helical" evidence="10">
    <location>
        <begin position="187"/>
        <end position="204"/>
    </location>
</feature>
<feature type="transmembrane region" description="Helical" evidence="10">
    <location>
        <begin position="281"/>
        <end position="299"/>
    </location>
</feature>
<keyword evidence="2" id="KW-0813">Transport</keyword>
<dbReference type="SUPFAM" id="SSF52540">
    <property type="entry name" value="P-loop containing nucleoside triphosphate hydrolases"/>
    <property type="match status" value="1"/>
</dbReference>
<dbReference type="EMBL" id="SIRE01000002">
    <property type="protein sequence ID" value="TBL81701.1"/>
    <property type="molecule type" value="Genomic_DNA"/>
</dbReference>
<dbReference type="GO" id="GO:0016887">
    <property type="term" value="F:ATP hydrolysis activity"/>
    <property type="evidence" value="ECO:0007669"/>
    <property type="project" value="InterPro"/>
</dbReference>
<keyword evidence="6 13" id="KW-0067">ATP-binding</keyword>
<evidence type="ECO:0000256" key="7">
    <source>
        <dbReference type="ARBA" id="ARBA00022989"/>
    </source>
</evidence>
<reference evidence="13 14" key="1">
    <citation type="submission" date="2019-02" db="EMBL/GenBank/DDBJ databases">
        <title>Paenibacillus sp. nov., isolated from surface-sterilized tissue of Thalictrum simplex L.</title>
        <authorList>
            <person name="Tuo L."/>
        </authorList>
    </citation>
    <scope>NUCLEOTIDE SEQUENCE [LARGE SCALE GENOMIC DNA]</scope>
    <source>
        <strain evidence="13 14">N2SHLJ1</strain>
    </source>
</reference>
<dbReference type="InterPro" id="IPR036640">
    <property type="entry name" value="ABC1_TM_sf"/>
</dbReference>
<evidence type="ECO:0000256" key="3">
    <source>
        <dbReference type="ARBA" id="ARBA00022475"/>
    </source>
</evidence>
<dbReference type="GO" id="GO:0005524">
    <property type="term" value="F:ATP binding"/>
    <property type="evidence" value="ECO:0007669"/>
    <property type="project" value="UniProtKB-KW"/>
</dbReference>
<feature type="compositionally biased region" description="Gly residues" evidence="9">
    <location>
        <begin position="25"/>
        <end position="38"/>
    </location>
</feature>
<evidence type="ECO:0000256" key="4">
    <source>
        <dbReference type="ARBA" id="ARBA00022692"/>
    </source>
</evidence>
<evidence type="ECO:0000256" key="9">
    <source>
        <dbReference type="SAM" id="MobiDB-lite"/>
    </source>
</evidence>
<dbReference type="OrthoDB" id="9770415at2"/>
<evidence type="ECO:0000313" key="13">
    <source>
        <dbReference type="EMBL" id="TBL81701.1"/>
    </source>
</evidence>
<feature type="domain" description="ABC transmembrane type-1" evidence="12">
    <location>
        <begin position="67"/>
        <end position="351"/>
    </location>
</feature>
<protein>
    <submittedName>
        <fullName evidence="13">ABC transporter ATP-binding protein</fullName>
    </submittedName>
</protein>
<dbReference type="SUPFAM" id="SSF90123">
    <property type="entry name" value="ABC transporter transmembrane region"/>
    <property type="match status" value="1"/>
</dbReference>
<dbReference type="InterPro" id="IPR039421">
    <property type="entry name" value="Type_1_exporter"/>
</dbReference>
<evidence type="ECO:0000313" key="14">
    <source>
        <dbReference type="Proteomes" id="UP000293142"/>
    </source>
</evidence>
<dbReference type="FunFam" id="3.40.50.300:FF:000287">
    <property type="entry name" value="Multidrug ABC transporter ATP-binding protein"/>
    <property type="match status" value="1"/>
</dbReference>
<dbReference type="FunFam" id="1.20.1560.10:FF:000011">
    <property type="entry name" value="Multidrug ABC transporter ATP-binding protein"/>
    <property type="match status" value="1"/>
</dbReference>
<proteinExistence type="predicted"/>
<keyword evidence="5" id="KW-0547">Nucleotide-binding</keyword>
<dbReference type="Pfam" id="PF00664">
    <property type="entry name" value="ABC_membrane"/>
    <property type="match status" value="1"/>
</dbReference>
<feature type="transmembrane region" description="Helical" evidence="10">
    <location>
        <begin position="105"/>
        <end position="125"/>
    </location>
</feature>
<dbReference type="SMART" id="SM00382">
    <property type="entry name" value="AAA"/>
    <property type="match status" value="1"/>
</dbReference>
<feature type="transmembrane region" description="Helical" evidence="10">
    <location>
        <begin position="305"/>
        <end position="329"/>
    </location>
</feature>
<keyword evidence="3" id="KW-1003">Cell membrane</keyword>
<evidence type="ECO:0000256" key="10">
    <source>
        <dbReference type="SAM" id="Phobius"/>
    </source>
</evidence>
<dbReference type="Pfam" id="PF00005">
    <property type="entry name" value="ABC_tran"/>
    <property type="match status" value="1"/>
</dbReference>
<keyword evidence="4 10" id="KW-0812">Transmembrane</keyword>
<feature type="region of interest" description="Disordered" evidence="9">
    <location>
        <begin position="1"/>
        <end position="42"/>
    </location>
</feature>
<dbReference type="PANTHER" id="PTHR43394:SF1">
    <property type="entry name" value="ATP-BINDING CASSETTE SUB-FAMILY B MEMBER 10, MITOCHONDRIAL"/>
    <property type="match status" value="1"/>
</dbReference>
<dbReference type="InterPro" id="IPR017871">
    <property type="entry name" value="ABC_transporter-like_CS"/>
</dbReference>
<evidence type="ECO:0000256" key="6">
    <source>
        <dbReference type="ARBA" id="ARBA00022840"/>
    </source>
</evidence>
<dbReference type="Proteomes" id="UP000293142">
    <property type="component" value="Unassembled WGS sequence"/>
</dbReference>
<dbReference type="CDD" id="cd18547">
    <property type="entry name" value="ABC_6TM_Tm288_like"/>
    <property type="match status" value="1"/>
</dbReference>
<feature type="domain" description="ABC transporter" evidence="11">
    <location>
        <begin position="385"/>
        <end position="619"/>
    </location>
</feature>
<evidence type="ECO:0000259" key="11">
    <source>
        <dbReference type="PROSITE" id="PS50893"/>
    </source>
</evidence>
<sequence>MPQPNETSRDSQANQQQVPMVVQGRPGGGGFGPPGGRGAPIVKPKNLKGTLKRLWQFIGKERKWLSVIFLILMVDAAVTLCGPYLIGHSVDAMNHPDVTASFDIIYVFIAGLIAVYIGDSLLTFLQGWMMAGVSQRIVLSLRHALFQKLQKLPLTYFDTRRHGELMSRLSNDIDNVSNTISQSASQLMSGAIAIVGSLTMMIYLSPLLTLASLITVPLVYICGRLVTKKTSVLFKAQQTELGKLNGHIEETISGIFVVKAFNHEDKAIAEFNEVNGKLYEVGLKAQIISGFLMPLLGVVNNIGFAAVAIVGGVLAVKSVVTVGVIASFLTYSRQFVRPLNDLANIYNVLQSGVAGAERVFEVLDERDEAADPPEAVELTNPQGLVEFDQVSFGYRPDVPILKNISFTAQAGTSHALVGPTGAGKTTIVNLLTRFYDTTSGSIRIDGRNIEEYTRDSLRRCFGIVLQDTYLFSGTIKENIKYGKPDATDEEIEAAAMMANADGFINRLPQRYDTVLSENGGNLSQGQRQLLAIARVILAKPSILILDEATSSIDTRTELHIQEALLNVMKGRTTFIIAHRLNTIRDADTIMVIDRGEIIERGAHDWLIEEQGMYYRMFYNQFKNLEGAL</sequence>
<accession>A0A4Q9E256</accession>
<dbReference type="InterPro" id="IPR027417">
    <property type="entry name" value="P-loop_NTPase"/>
</dbReference>
<dbReference type="Gene3D" id="3.40.50.300">
    <property type="entry name" value="P-loop containing nucleotide triphosphate hydrolases"/>
    <property type="match status" value="1"/>
</dbReference>
<dbReference type="GO" id="GO:0005886">
    <property type="term" value="C:plasma membrane"/>
    <property type="evidence" value="ECO:0007669"/>
    <property type="project" value="UniProtKB-SubCell"/>
</dbReference>
<comment type="subcellular location">
    <subcellularLocation>
        <location evidence="1">Cell membrane</location>
        <topology evidence="1">Multi-pass membrane protein</topology>
    </subcellularLocation>
</comment>
<keyword evidence="8 10" id="KW-0472">Membrane</keyword>
<feature type="compositionally biased region" description="Polar residues" evidence="9">
    <location>
        <begin position="1"/>
        <end position="18"/>
    </location>
</feature>
<evidence type="ECO:0000256" key="1">
    <source>
        <dbReference type="ARBA" id="ARBA00004651"/>
    </source>
</evidence>
<organism evidence="13 14">
    <name type="scientific">Paenibacillus thalictri</name>
    <dbReference type="NCBI Taxonomy" id="2527873"/>
    <lineage>
        <taxon>Bacteria</taxon>
        <taxon>Bacillati</taxon>
        <taxon>Bacillota</taxon>
        <taxon>Bacilli</taxon>
        <taxon>Bacillales</taxon>
        <taxon>Paenibacillaceae</taxon>
        <taxon>Paenibacillus</taxon>
    </lineage>
</organism>
<evidence type="ECO:0000256" key="2">
    <source>
        <dbReference type="ARBA" id="ARBA00022448"/>
    </source>
</evidence>
<dbReference type="PANTHER" id="PTHR43394">
    <property type="entry name" value="ATP-DEPENDENT PERMEASE MDL1, MITOCHONDRIAL"/>
    <property type="match status" value="1"/>
</dbReference>
<dbReference type="AlphaFoldDB" id="A0A4Q9E256"/>
<dbReference type="Gene3D" id="1.20.1560.10">
    <property type="entry name" value="ABC transporter type 1, transmembrane domain"/>
    <property type="match status" value="1"/>
</dbReference>
<feature type="transmembrane region" description="Helical" evidence="10">
    <location>
        <begin position="64"/>
        <end position="85"/>
    </location>
</feature>
<dbReference type="InterPro" id="IPR003439">
    <property type="entry name" value="ABC_transporter-like_ATP-bd"/>
</dbReference>
<keyword evidence="7 10" id="KW-1133">Transmembrane helix</keyword>
<evidence type="ECO:0000256" key="5">
    <source>
        <dbReference type="ARBA" id="ARBA00022741"/>
    </source>
</evidence>
<evidence type="ECO:0000256" key="8">
    <source>
        <dbReference type="ARBA" id="ARBA00023136"/>
    </source>
</evidence>
<dbReference type="GO" id="GO:0015421">
    <property type="term" value="F:ABC-type oligopeptide transporter activity"/>
    <property type="evidence" value="ECO:0007669"/>
    <property type="project" value="TreeGrafter"/>
</dbReference>
<dbReference type="CDD" id="cd03254">
    <property type="entry name" value="ABCC_Glucan_exporter_like"/>
    <property type="match status" value="1"/>
</dbReference>
<name>A0A4Q9E256_9BACL</name>
<dbReference type="PROSITE" id="PS00211">
    <property type="entry name" value="ABC_TRANSPORTER_1"/>
    <property type="match status" value="1"/>
</dbReference>
<keyword evidence="14" id="KW-1185">Reference proteome</keyword>
<dbReference type="PROSITE" id="PS50893">
    <property type="entry name" value="ABC_TRANSPORTER_2"/>
    <property type="match status" value="1"/>
</dbReference>
<gene>
    <name evidence="13" type="ORF">EYB31_01505</name>
</gene>
<dbReference type="PROSITE" id="PS50929">
    <property type="entry name" value="ABC_TM1F"/>
    <property type="match status" value="1"/>
</dbReference>
<dbReference type="InterPro" id="IPR003593">
    <property type="entry name" value="AAA+_ATPase"/>
</dbReference>
<dbReference type="InterPro" id="IPR011527">
    <property type="entry name" value="ABC1_TM_dom"/>
</dbReference>
<evidence type="ECO:0000259" key="12">
    <source>
        <dbReference type="PROSITE" id="PS50929"/>
    </source>
</evidence>